<dbReference type="EMBL" id="JBHSDK010000028">
    <property type="protein sequence ID" value="MFC4337032.1"/>
    <property type="molecule type" value="Genomic_DNA"/>
</dbReference>
<reference evidence="3" key="1">
    <citation type="journal article" date="2019" name="Int. J. Syst. Evol. Microbiol.">
        <title>The Global Catalogue of Microorganisms (GCM) 10K type strain sequencing project: providing services to taxonomists for standard genome sequencing and annotation.</title>
        <authorList>
            <consortium name="The Broad Institute Genomics Platform"/>
            <consortium name="The Broad Institute Genome Sequencing Center for Infectious Disease"/>
            <person name="Wu L."/>
            <person name="Ma J."/>
        </authorList>
    </citation>
    <scope>NUCLEOTIDE SEQUENCE [LARGE SCALE GENOMIC DNA]</scope>
    <source>
        <strain evidence="3">IBRC-M 10908</strain>
    </source>
</reference>
<keyword evidence="1" id="KW-0732">Signal</keyword>
<evidence type="ECO:0000313" key="3">
    <source>
        <dbReference type="Proteomes" id="UP001595823"/>
    </source>
</evidence>
<comment type="caution">
    <text evidence="2">The sequence shown here is derived from an EMBL/GenBank/DDBJ whole genome shotgun (WGS) entry which is preliminary data.</text>
</comment>
<proteinExistence type="predicted"/>
<gene>
    <name evidence="2" type="ORF">ACFPET_17655</name>
</gene>
<organism evidence="2 3">
    <name type="scientific">Salininema proteolyticum</name>
    <dbReference type="NCBI Taxonomy" id="1607685"/>
    <lineage>
        <taxon>Bacteria</taxon>
        <taxon>Bacillati</taxon>
        <taxon>Actinomycetota</taxon>
        <taxon>Actinomycetes</taxon>
        <taxon>Glycomycetales</taxon>
        <taxon>Glycomycetaceae</taxon>
        <taxon>Salininema</taxon>
    </lineage>
</organism>
<dbReference type="Proteomes" id="UP001595823">
    <property type="component" value="Unassembled WGS sequence"/>
</dbReference>
<feature type="chain" id="PRO_5045849223" evidence="1">
    <location>
        <begin position="30"/>
        <end position="166"/>
    </location>
</feature>
<protein>
    <submittedName>
        <fullName evidence="2">Uncharacterized protein</fullName>
    </submittedName>
</protein>
<feature type="signal peptide" evidence="1">
    <location>
        <begin position="1"/>
        <end position="29"/>
    </location>
</feature>
<evidence type="ECO:0000256" key="1">
    <source>
        <dbReference type="SAM" id="SignalP"/>
    </source>
</evidence>
<sequence length="166" mass="18048">MFESKTLRGVAAAAIAVAGLAFTPTTAHAGTYPYAGLDECMSDRGFPAPGAEGNGTIFIRGVAVHYTASREVKREEGVVTTEFELTTSLTDGEARHVNFPVDAFIGWYDGESNHKLGWQGAEQTYWVEGDLEPGGYIVQKERIDMPIDAYDSLPTPNLCLREAQWG</sequence>
<evidence type="ECO:0000313" key="2">
    <source>
        <dbReference type="EMBL" id="MFC4337032.1"/>
    </source>
</evidence>
<keyword evidence="3" id="KW-1185">Reference proteome</keyword>
<name>A0ABV8U1Z6_9ACTN</name>
<accession>A0ABV8U1Z6</accession>
<dbReference type="RefSeq" id="WP_380623571.1">
    <property type="nucleotide sequence ID" value="NZ_JBHSDK010000028.1"/>
</dbReference>